<evidence type="ECO:0000256" key="2">
    <source>
        <dbReference type="ARBA" id="ARBA00022448"/>
    </source>
</evidence>
<keyword evidence="8" id="KW-1185">Reference proteome</keyword>
<feature type="transmembrane region" description="Helical" evidence="6">
    <location>
        <begin position="397"/>
        <end position="418"/>
    </location>
</feature>
<feature type="transmembrane region" description="Helical" evidence="6">
    <location>
        <begin position="248"/>
        <end position="270"/>
    </location>
</feature>
<evidence type="ECO:0000256" key="1">
    <source>
        <dbReference type="ARBA" id="ARBA00004141"/>
    </source>
</evidence>
<comment type="caution">
    <text evidence="7">The sequence shown here is derived from an EMBL/GenBank/DDBJ whole genome shotgun (WGS) entry which is preliminary data.</text>
</comment>
<feature type="transmembrane region" description="Helical" evidence="6">
    <location>
        <begin position="464"/>
        <end position="480"/>
    </location>
</feature>
<evidence type="ECO:0000256" key="6">
    <source>
        <dbReference type="SAM" id="Phobius"/>
    </source>
</evidence>
<evidence type="ECO:0000313" key="7">
    <source>
        <dbReference type="EMBL" id="OQR82151.1"/>
    </source>
</evidence>
<proteinExistence type="predicted"/>
<protein>
    <submittedName>
        <fullName evidence="7">Transmembrane protein</fullName>
    </submittedName>
</protein>
<sequence length="518" mass="57949">MADVITEATSDRSANASERLHDASSVINEWEATTEKERLVESIQVVTEEENPRLLSSFVRMESSLSDQKPWRMQWKDHPIVTSLIVSMPWVGLTMLNSTVFELLTSFMTSIGVARFIPRYLPPLYTFFVAPFIGGHSDRSYSKLGRRNKFLVVATFIVVVTVLIFGHSQSLFGDHLFFHVVNVVFLVHGGVTIEIMLRARLFDEIPRGYQVHAQACGSIWHSAGVAMSMVLLGGGTEVVYGNEINQKNLFQTCCIVAAVLVFTVAIPLYLRPEQPQNDATKRITTVGHTYSEISDTVISAPYELRVLCCLQLFLWMAWSAFDNQKFKWWGSNVYEGCPSLSNDTISPCSEKDVKKYVEGVKLAKYAVQGISAAELIATLSFMVLTPPNPTNTRLHKITYIFMAFGVIMFCIAVIIGSASHPLSFISFVCIGTFYSAIYIFPYAVTGVITKTLSDVRRKFNNNGVYAALLIQFINAGQFVVEEYNSPSLSSMGSSNTMALPVVLFILSFIFTYYFKFQL</sequence>
<evidence type="ECO:0000313" key="8">
    <source>
        <dbReference type="Proteomes" id="UP000243217"/>
    </source>
</evidence>
<feature type="transmembrane region" description="Helical" evidence="6">
    <location>
        <begin position="176"/>
        <end position="197"/>
    </location>
</feature>
<feature type="transmembrane region" description="Helical" evidence="6">
    <location>
        <begin position="150"/>
        <end position="170"/>
    </location>
</feature>
<gene>
    <name evidence="7" type="ORF">THRCLA_11097</name>
</gene>
<dbReference type="OrthoDB" id="28755at2759"/>
<organism evidence="7 8">
    <name type="scientific">Thraustotheca clavata</name>
    <dbReference type="NCBI Taxonomy" id="74557"/>
    <lineage>
        <taxon>Eukaryota</taxon>
        <taxon>Sar</taxon>
        <taxon>Stramenopiles</taxon>
        <taxon>Oomycota</taxon>
        <taxon>Saprolegniomycetes</taxon>
        <taxon>Saprolegniales</taxon>
        <taxon>Achlyaceae</taxon>
        <taxon>Thraustotheca</taxon>
    </lineage>
</organism>
<dbReference type="PANTHER" id="PTHR19432:SF35">
    <property type="entry name" value="SOLUTE CARRIER FAMILY 45 MEMBER 3 ISOFORM X1"/>
    <property type="match status" value="1"/>
</dbReference>
<evidence type="ECO:0000256" key="5">
    <source>
        <dbReference type="ARBA" id="ARBA00023136"/>
    </source>
</evidence>
<keyword evidence="3 6" id="KW-0812">Transmembrane</keyword>
<dbReference type="PANTHER" id="PTHR19432">
    <property type="entry name" value="SUGAR TRANSPORTER"/>
    <property type="match status" value="1"/>
</dbReference>
<dbReference type="AlphaFoldDB" id="A0A1V9Y8U5"/>
<dbReference type="GO" id="GO:0016020">
    <property type="term" value="C:membrane"/>
    <property type="evidence" value="ECO:0007669"/>
    <property type="project" value="UniProtKB-SubCell"/>
</dbReference>
<dbReference type="SUPFAM" id="SSF103473">
    <property type="entry name" value="MFS general substrate transporter"/>
    <property type="match status" value="1"/>
</dbReference>
<evidence type="ECO:0000256" key="4">
    <source>
        <dbReference type="ARBA" id="ARBA00022989"/>
    </source>
</evidence>
<dbReference type="Proteomes" id="UP000243217">
    <property type="component" value="Unassembled WGS sequence"/>
</dbReference>
<comment type="subcellular location">
    <subcellularLocation>
        <location evidence="1">Membrane</location>
        <topology evidence="1">Multi-pass membrane protein</topology>
    </subcellularLocation>
</comment>
<dbReference type="InterPro" id="IPR036259">
    <property type="entry name" value="MFS_trans_sf"/>
</dbReference>
<name>A0A1V9Y8U5_9STRA</name>
<feature type="transmembrane region" description="Helical" evidence="6">
    <location>
        <begin position="218"/>
        <end position="236"/>
    </location>
</feature>
<keyword evidence="4 6" id="KW-1133">Transmembrane helix</keyword>
<feature type="transmembrane region" description="Helical" evidence="6">
    <location>
        <begin position="120"/>
        <end position="138"/>
    </location>
</feature>
<reference evidence="7 8" key="1">
    <citation type="journal article" date="2014" name="Genome Biol. Evol.">
        <title>The secreted proteins of Achlya hypogyna and Thraustotheca clavata identify the ancestral oomycete secretome and reveal gene acquisitions by horizontal gene transfer.</title>
        <authorList>
            <person name="Misner I."/>
            <person name="Blouin N."/>
            <person name="Leonard G."/>
            <person name="Richards T.A."/>
            <person name="Lane C.E."/>
        </authorList>
    </citation>
    <scope>NUCLEOTIDE SEQUENCE [LARGE SCALE GENOMIC DNA]</scope>
    <source>
        <strain evidence="7 8">ATCC 34112</strain>
    </source>
</reference>
<accession>A0A1V9Y8U5</accession>
<dbReference type="EMBL" id="JNBS01004831">
    <property type="protein sequence ID" value="OQR82151.1"/>
    <property type="molecule type" value="Genomic_DNA"/>
</dbReference>
<evidence type="ECO:0000256" key="3">
    <source>
        <dbReference type="ARBA" id="ARBA00022692"/>
    </source>
</evidence>
<feature type="transmembrane region" description="Helical" evidence="6">
    <location>
        <begin position="80"/>
        <end position="100"/>
    </location>
</feature>
<keyword evidence="2" id="KW-0813">Transport</keyword>
<keyword evidence="5 6" id="KW-0472">Membrane</keyword>
<feature type="transmembrane region" description="Helical" evidence="6">
    <location>
        <begin position="424"/>
        <end position="444"/>
    </location>
</feature>
<dbReference type="GO" id="GO:0008506">
    <property type="term" value="F:sucrose:proton symporter activity"/>
    <property type="evidence" value="ECO:0007669"/>
    <property type="project" value="TreeGrafter"/>
</dbReference>
<feature type="transmembrane region" description="Helical" evidence="6">
    <location>
        <begin position="492"/>
        <end position="514"/>
    </location>
</feature>